<evidence type="ECO:0000313" key="2">
    <source>
        <dbReference type="EMBL" id="SEN13670.1"/>
    </source>
</evidence>
<sequence length="173" mass="19363">MDLALLKMKGMKGLKAGTIICAILLIFAMIVKIDSHFSTYTPVYKQYRAIVFDKGSVVEDVTIDGKFLPYWGGGVDRFVGKIQIGKSVFDFDEETFLELDGQKSNMIKTKDGKVFGDFYVYREFDAIVFAYFEHQSSLYAASSTGKVVCVPAQSQENTATLYSNVTGHKEMLK</sequence>
<proteinExistence type="predicted"/>
<keyword evidence="1" id="KW-0472">Membrane</keyword>
<keyword evidence="3" id="KW-1185">Reference proteome</keyword>
<keyword evidence="1" id="KW-1133">Transmembrane helix</keyword>
<feature type="transmembrane region" description="Helical" evidence="1">
    <location>
        <begin position="12"/>
        <end position="31"/>
    </location>
</feature>
<evidence type="ECO:0000256" key="1">
    <source>
        <dbReference type="SAM" id="Phobius"/>
    </source>
</evidence>
<dbReference type="EMBL" id="FOCG01000004">
    <property type="protein sequence ID" value="SEN13670.1"/>
    <property type="molecule type" value="Genomic_DNA"/>
</dbReference>
<organism evidence="2 3">
    <name type="scientific">Hydrogenoanaerobacterium saccharovorans</name>
    <dbReference type="NCBI Taxonomy" id="474960"/>
    <lineage>
        <taxon>Bacteria</taxon>
        <taxon>Bacillati</taxon>
        <taxon>Bacillota</taxon>
        <taxon>Clostridia</taxon>
        <taxon>Eubacteriales</taxon>
        <taxon>Oscillospiraceae</taxon>
        <taxon>Hydrogenoanaerobacterium</taxon>
    </lineage>
</organism>
<dbReference type="Proteomes" id="UP000199158">
    <property type="component" value="Unassembled WGS sequence"/>
</dbReference>
<dbReference type="AlphaFoldDB" id="A0A1H8E2J2"/>
<name>A0A1H8E2J2_9FIRM</name>
<evidence type="ECO:0000313" key="3">
    <source>
        <dbReference type="Proteomes" id="UP000199158"/>
    </source>
</evidence>
<accession>A0A1H8E2J2</accession>
<keyword evidence="1" id="KW-0812">Transmembrane</keyword>
<dbReference type="STRING" id="474960.SAMN05216180_2861"/>
<reference evidence="2 3" key="1">
    <citation type="submission" date="2016-10" db="EMBL/GenBank/DDBJ databases">
        <authorList>
            <person name="de Groot N.N."/>
        </authorList>
    </citation>
    <scope>NUCLEOTIDE SEQUENCE [LARGE SCALE GENOMIC DNA]</scope>
    <source>
        <strain evidence="2 3">CGMCC 1.5070</strain>
    </source>
</reference>
<gene>
    <name evidence="2" type="ORF">SAMN05216180_2861</name>
</gene>
<dbReference type="RefSeq" id="WP_092756379.1">
    <property type="nucleotide sequence ID" value="NZ_FOCG01000004.1"/>
</dbReference>
<protein>
    <submittedName>
        <fullName evidence="2">Uncharacterized protein</fullName>
    </submittedName>
</protein>